<feature type="signal peptide" evidence="3">
    <location>
        <begin position="1"/>
        <end position="22"/>
    </location>
</feature>
<feature type="compositionally biased region" description="Polar residues" evidence="1">
    <location>
        <begin position="1003"/>
        <end position="1012"/>
    </location>
</feature>
<sequence>MASLYLRSKILWLCVIFSGCAAQNNVCPVTCLDIIQGYRYMQVEPIITGGDVKSFYNYNKNNNLSFNGDTIVPLIPNQSHFLIHQDNSTCGLDFVVVHDSKENPSGGQVHMKLKNFDVEKAVVKDGNPSSSRYKYDPEKGISEVFWEWGRAADEQSSFQTDGMASEWQKDPHVGTCLEVNADFLKGIDYWRFVHGPLDTTGKVNPDDYMYLDKDLSLKVCVGRCGEPPKVMEKKSPAPSSGNHKKLVVFAGPHETGGNPISAFLSDGAQVGAELDGWLWPTVEYNGTVLQHPFDYLLRHQDNDAILETIIEGIKDSWTQSKHGVVIGAAEFDKIGTDPDTGEYVISAIETLVKELEIPSEDVKVTLTYRSPRLNHWNAVQRHFEAETYKDLVCSEKESDKLWEWLDTALDPFKIANIYDSMGYNVYMIDYEGTVLLGLDVAHQIACSVMSHVECEGGYVKGLKGTTMSPLPQANISALSVTEQRDLEELFLSRDCHYKYFLEPRPRFQFLHRHVAWNSCSNDNKAFYQKMSDTSYLMNAIQSQMSCAAAPVDVNNMVESKILQRGNQLIVLAGPRETKDTQMIEFFIKYASSATGNEPSSSFSGWNWPTSESILLHEKPASQVFDLLVTHPDDRAAQNLLLDSIRRSWNELWYGVLIGSNFFERVGSNPASKYEPLKALEMVTGRLGIPAKDVSIVLNYRTPRVDHWNDLFEKHFSETNYMKFLCSVTEADKKWEFLDTVMNPLKLAATYREAGYRVVIIDEDGVFHESKDVAHTLACNVMRGVSCTGGEWINDIDEHTVSSPPSSTLKDWSEDKRLILEEYFISRDCYYMYDLKDDKMFEVLHQRSLWKSCHQSGDNPQEKYKSLVDTDFFLDLLRSQVGCASGSASDLPDGFLIDKHESLIPESAIIIAAVTLLVLFVTTVTSTYYCRRRRRAKLAKTSHGDQSAGIFVDDPKLRNLHFSGSTGSNEIVFQQYRGSKSGSHDEDEVPPPPKSIPPLWAFATTPSRSNESMSCDDGLSDEPKKSFESIEIMEDEDDHAYQMKESNIQLSGVI</sequence>
<dbReference type="Proteomes" id="UP000693970">
    <property type="component" value="Unassembled WGS sequence"/>
</dbReference>
<dbReference type="EMBL" id="JAGRRH010000065">
    <property type="protein sequence ID" value="KAG7338093.1"/>
    <property type="molecule type" value="Genomic_DNA"/>
</dbReference>
<keyword evidence="3" id="KW-0732">Signal</keyword>
<dbReference type="OrthoDB" id="52448at2759"/>
<dbReference type="PROSITE" id="PS51257">
    <property type="entry name" value="PROKAR_LIPOPROTEIN"/>
    <property type="match status" value="1"/>
</dbReference>
<feature type="transmembrane region" description="Helical" evidence="2">
    <location>
        <begin position="907"/>
        <end position="929"/>
    </location>
</feature>
<comment type="caution">
    <text evidence="4">The sequence shown here is derived from an EMBL/GenBank/DDBJ whole genome shotgun (WGS) entry which is preliminary data.</text>
</comment>
<reference evidence="4" key="1">
    <citation type="journal article" date="2021" name="Sci. Rep.">
        <title>Diploid genomic architecture of Nitzschia inconspicua, an elite biomass production diatom.</title>
        <authorList>
            <person name="Oliver A."/>
            <person name="Podell S."/>
            <person name="Pinowska A."/>
            <person name="Traller J.C."/>
            <person name="Smith S.R."/>
            <person name="McClure R."/>
            <person name="Beliaev A."/>
            <person name="Bohutskyi P."/>
            <person name="Hill E.A."/>
            <person name="Rabines A."/>
            <person name="Zheng H."/>
            <person name="Allen L.Z."/>
            <person name="Kuo A."/>
            <person name="Grigoriev I.V."/>
            <person name="Allen A.E."/>
            <person name="Hazlebeck D."/>
            <person name="Allen E.E."/>
        </authorList>
    </citation>
    <scope>NUCLEOTIDE SEQUENCE</scope>
    <source>
        <strain evidence="4">Hildebrandi</strain>
    </source>
</reference>
<dbReference type="EMBL" id="JAGRRH010000020">
    <property type="protein sequence ID" value="KAG7348274.1"/>
    <property type="molecule type" value="Genomic_DNA"/>
</dbReference>
<keyword evidence="2" id="KW-0812">Transmembrane</keyword>
<keyword evidence="6" id="KW-1185">Reference proteome</keyword>
<evidence type="ECO:0000313" key="6">
    <source>
        <dbReference type="Proteomes" id="UP000693970"/>
    </source>
</evidence>
<gene>
    <name evidence="5" type="ORF">IV203_016979</name>
    <name evidence="4" type="ORF">IV203_017509</name>
</gene>
<evidence type="ECO:0000256" key="2">
    <source>
        <dbReference type="SAM" id="Phobius"/>
    </source>
</evidence>
<accession>A0A9K3K6V4</accession>
<name>A0A9K3K6V4_9STRA</name>
<organism evidence="4 6">
    <name type="scientific">Nitzschia inconspicua</name>
    <dbReference type="NCBI Taxonomy" id="303405"/>
    <lineage>
        <taxon>Eukaryota</taxon>
        <taxon>Sar</taxon>
        <taxon>Stramenopiles</taxon>
        <taxon>Ochrophyta</taxon>
        <taxon>Bacillariophyta</taxon>
        <taxon>Bacillariophyceae</taxon>
        <taxon>Bacillariophycidae</taxon>
        <taxon>Bacillariales</taxon>
        <taxon>Bacillariaceae</taxon>
        <taxon>Nitzschia</taxon>
    </lineage>
</organism>
<dbReference type="AlphaFoldDB" id="A0A9K3K6V4"/>
<feature type="region of interest" description="Disordered" evidence="1">
    <location>
        <begin position="977"/>
        <end position="1023"/>
    </location>
</feature>
<evidence type="ECO:0000256" key="3">
    <source>
        <dbReference type="SAM" id="SignalP"/>
    </source>
</evidence>
<proteinExistence type="predicted"/>
<evidence type="ECO:0000313" key="5">
    <source>
        <dbReference type="EMBL" id="KAG7348274.1"/>
    </source>
</evidence>
<keyword evidence="2" id="KW-0472">Membrane</keyword>
<keyword evidence="2" id="KW-1133">Transmembrane helix</keyword>
<evidence type="ECO:0000313" key="4">
    <source>
        <dbReference type="EMBL" id="KAG7338093.1"/>
    </source>
</evidence>
<feature type="chain" id="PRO_5039844327" evidence="3">
    <location>
        <begin position="23"/>
        <end position="1053"/>
    </location>
</feature>
<protein>
    <submittedName>
        <fullName evidence="4">Uncharacterized protein</fullName>
    </submittedName>
</protein>
<evidence type="ECO:0000256" key="1">
    <source>
        <dbReference type="SAM" id="MobiDB-lite"/>
    </source>
</evidence>
<reference evidence="4" key="2">
    <citation type="submission" date="2021-04" db="EMBL/GenBank/DDBJ databases">
        <authorList>
            <person name="Podell S."/>
        </authorList>
    </citation>
    <scope>NUCLEOTIDE SEQUENCE</scope>
    <source>
        <strain evidence="4">Hildebrandi</strain>
    </source>
</reference>